<comment type="caution">
    <text evidence="7">The sequence shown here is derived from an EMBL/GenBank/DDBJ whole genome shotgun (WGS) entry which is preliminary data.</text>
</comment>
<feature type="transmembrane region" description="Helical" evidence="6">
    <location>
        <begin position="262"/>
        <end position="282"/>
    </location>
</feature>
<gene>
    <name evidence="7" type="primary">yjeH</name>
    <name evidence="7" type="ORF">ORQ98_25300</name>
</gene>
<feature type="transmembrane region" description="Helical" evidence="6">
    <location>
        <begin position="343"/>
        <end position="362"/>
    </location>
</feature>
<dbReference type="PANTHER" id="PTHR42770">
    <property type="entry name" value="AMINO ACID TRANSPORTER-RELATED"/>
    <property type="match status" value="1"/>
</dbReference>
<feature type="transmembrane region" description="Helical" evidence="6">
    <location>
        <begin position="220"/>
        <end position="242"/>
    </location>
</feature>
<organism evidence="7 8">
    <name type="scientific">Spartinivicinus poritis</name>
    <dbReference type="NCBI Taxonomy" id="2994640"/>
    <lineage>
        <taxon>Bacteria</taxon>
        <taxon>Pseudomonadati</taxon>
        <taxon>Pseudomonadota</taxon>
        <taxon>Gammaproteobacteria</taxon>
        <taxon>Oceanospirillales</taxon>
        <taxon>Zooshikellaceae</taxon>
        <taxon>Spartinivicinus</taxon>
    </lineage>
</organism>
<evidence type="ECO:0000313" key="7">
    <source>
        <dbReference type="EMBL" id="MDE1465286.1"/>
    </source>
</evidence>
<feature type="transmembrane region" description="Helical" evidence="6">
    <location>
        <begin position="12"/>
        <end position="32"/>
    </location>
</feature>
<dbReference type="PIRSF" id="PIRSF006060">
    <property type="entry name" value="AA_transporter"/>
    <property type="match status" value="1"/>
</dbReference>
<feature type="transmembrane region" description="Helical" evidence="6">
    <location>
        <begin position="369"/>
        <end position="387"/>
    </location>
</feature>
<keyword evidence="8" id="KW-1185">Reference proteome</keyword>
<keyword evidence="5 6" id="KW-0472">Membrane</keyword>
<evidence type="ECO:0000256" key="2">
    <source>
        <dbReference type="ARBA" id="ARBA00022475"/>
    </source>
</evidence>
<feature type="transmembrane region" description="Helical" evidence="6">
    <location>
        <begin position="315"/>
        <end position="337"/>
    </location>
</feature>
<feature type="transmembrane region" description="Helical" evidence="6">
    <location>
        <begin position="393"/>
        <end position="410"/>
    </location>
</feature>
<keyword evidence="3 6" id="KW-0812">Transmembrane</keyword>
<feature type="transmembrane region" description="Helical" evidence="6">
    <location>
        <begin position="117"/>
        <end position="138"/>
    </location>
</feature>
<comment type="subcellular location">
    <subcellularLocation>
        <location evidence="1">Cell membrane</location>
        <topology evidence="1">Multi-pass membrane protein</topology>
    </subcellularLocation>
</comment>
<proteinExistence type="predicted"/>
<protein>
    <submittedName>
        <fullName evidence="7">L-methionine/branched-chain amino acid transporter</fullName>
    </submittedName>
</protein>
<keyword evidence="4 6" id="KW-1133">Transmembrane helix</keyword>
<dbReference type="InterPro" id="IPR002293">
    <property type="entry name" value="AA/rel_permease1"/>
</dbReference>
<sequence>MNQLNNTITLPQGIGLLVTTMMGTGVFVLPQLTVQEAGFSALLAWLLLILAMLPVTWVFAELGKRFPHAGGPSHIVSKAFGETQGKIIGLLFLLLVPVGAPAAIEITIQFVHVLVPLSGVQTLIVELAFIAGLLLLNWQGVQASGRIQTVLTLTMLVVVLAISLKQFSGHTISPQTSVDFNQWPLIASAAGLAFWSFMGIETMSHLSAEFKNPKRDFGRALLLGVTVVGLIYLICTWIILQATPGSNALAMVDVFDQQFGQGGRWVIGILGVFSGAATVNVYTASTARLAFSLSEQGALPIYLSRLNQHGVPSNGLITTSILVALVLVLAQVIQIPFEALVRWTNGVFVLIYLFTMVAAYKLLQGKFKIIAIFGSVVCLLLGVSLGINMTYALALWASLILFYAIARAVLQRPRPTVF</sequence>
<dbReference type="NCBIfam" id="NF008245">
    <property type="entry name" value="PRK11021.1"/>
    <property type="match status" value="1"/>
</dbReference>
<evidence type="ECO:0000256" key="1">
    <source>
        <dbReference type="ARBA" id="ARBA00004651"/>
    </source>
</evidence>
<evidence type="ECO:0000256" key="3">
    <source>
        <dbReference type="ARBA" id="ARBA00022692"/>
    </source>
</evidence>
<feature type="transmembrane region" description="Helical" evidence="6">
    <location>
        <begin position="150"/>
        <end position="168"/>
    </location>
</feature>
<dbReference type="RefSeq" id="WP_274691595.1">
    <property type="nucleotide sequence ID" value="NZ_JAPMOU010000058.1"/>
</dbReference>
<feature type="transmembrane region" description="Helical" evidence="6">
    <location>
        <begin position="87"/>
        <end position="111"/>
    </location>
</feature>
<dbReference type="InterPro" id="IPR050367">
    <property type="entry name" value="APC_superfamily"/>
</dbReference>
<dbReference type="Gene3D" id="1.20.1740.10">
    <property type="entry name" value="Amino acid/polyamine transporter I"/>
    <property type="match status" value="1"/>
</dbReference>
<accession>A0ABT5UH13</accession>
<evidence type="ECO:0000256" key="4">
    <source>
        <dbReference type="ARBA" id="ARBA00022989"/>
    </source>
</evidence>
<feature type="transmembrane region" description="Helical" evidence="6">
    <location>
        <begin position="180"/>
        <end position="200"/>
    </location>
</feature>
<name>A0ABT5UH13_9GAMM</name>
<keyword evidence="2" id="KW-1003">Cell membrane</keyword>
<evidence type="ECO:0000256" key="5">
    <source>
        <dbReference type="ARBA" id="ARBA00023136"/>
    </source>
</evidence>
<dbReference type="Pfam" id="PF13520">
    <property type="entry name" value="AA_permease_2"/>
    <property type="match status" value="1"/>
</dbReference>
<dbReference type="Proteomes" id="UP001528823">
    <property type="component" value="Unassembled WGS sequence"/>
</dbReference>
<feature type="transmembrane region" description="Helical" evidence="6">
    <location>
        <begin position="38"/>
        <end position="60"/>
    </location>
</feature>
<evidence type="ECO:0000313" key="8">
    <source>
        <dbReference type="Proteomes" id="UP001528823"/>
    </source>
</evidence>
<reference evidence="7 8" key="1">
    <citation type="submission" date="2022-11" db="EMBL/GenBank/DDBJ databases">
        <title>Spartinivicinus poritis sp. nov., isolated from scleractinian coral Porites lutea.</title>
        <authorList>
            <person name="Zhang G."/>
            <person name="Cai L."/>
            <person name="Wei Q."/>
        </authorList>
    </citation>
    <scope>NUCLEOTIDE SEQUENCE [LARGE SCALE GENOMIC DNA]</scope>
    <source>
        <strain evidence="7 8">A2-2</strain>
    </source>
</reference>
<dbReference type="EMBL" id="JAPMOU010000058">
    <property type="protein sequence ID" value="MDE1465286.1"/>
    <property type="molecule type" value="Genomic_DNA"/>
</dbReference>
<dbReference type="PANTHER" id="PTHR42770:SF13">
    <property type="entry name" value="L-METHIONINE_BRANCHED-CHAIN AMINO ACID EXPORTER YJEH"/>
    <property type="match status" value="1"/>
</dbReference>
<evidence type="ECO:0000256" key="6">
    <source>
        <dbReference type="SAM" id="Phobius"/>
    </source>
</evidence>